<dbReference type="InterPro" id="IPR029068">
    <property type="entry name" value="Glyas_Bleomycin-R_OHBP_Dase"/>
</dbReference>
<dbReference type="EMBL" id="BMPI01000025">
    <property type="protein sequence ID" value="GGM42334.1"/>
    <property type="molecule type" value="Genomic_DNA"/>
</dbReference>
<dbReference type="Pfam" id="PF00903">
    <property type="entry name" value="Glyoxalase"/>
    <property type="match status" value="2"/>
</dbReference>
<dbReference type="InterPro" id="IPR037523">
    <property type="entry name" value="VOC_core"/>
</dbReference>
<dbReference type="CDD" id="cd07247">
    <property type="entry name" value="SgaA_N_like"/>
    <property type="match status" value="2"/>
</dbReference>
<gene>
    <name evidence="2" type="ORF">GCM10007977_049810</name>
</gene>
<proteinExistence type="predicted"/>
<accession>A0A917WYP3</accession>
<dbReference type="PANTHER" id="PTHR33993">
    <property type="entry name" value="GLYOXALASE-RELATED"/>
    <property type="match status" value="1"/>
</dbReference>
<dbReference type="PANTHER" id="PTHR33993:SF14">
    <property type="entry name" value="GB|AAF24581.1"/>
    <property type="match status" value="1"/>
</dbReference>
<dbReference type="RefSeq" id="WP_190252339.1">
    <property type="nucleotide sequence ID" value="NZ_BMPI01000025.1"/>
</dbReference>
<evidence type="ECO:0000313" key="3">
    <source>
        <dbReference type="Proteomes" id="UP000642070"/>
    </source>
</evidence>
<evidence type="ECO:0000313" key="2">
    <source>
        <dbReference type="EMBL" id="GGM42334.1"/>
    </source>
</evidence>
<dbReference type="SUPFAM" id="SSF54593">
    <property type="entry name" value="Glyoxalase/Bleomycin resistance protein/Dihydroxybiphenyl dioxygenase"/>
    <property type="match status" value="2"/>
</dbReference>
<dbReference type="PROSITE" id="PS51819">
    <property type="entry name" value="VOC"/>
    <property type="match status" value="2"/>
</dbReference>
<dbReference type="Gene3D" id="3.10.180.10">
    <property type="entry name" value="2,3-Dihydroxybiphenyl 1,2-Dioxygenase, domain 1"/>
    <property type="match status" value="2"/>
</dbReference>
<reference evidence="2" key="2">
    <citation type="submission" date="2020-09" db="EMBL/GenBank/DDBJ databases">
        <authorList>
            <person name="Sun Q."/>
            <person name="Ohkuma M."/>
        </authorList>
    </citation>
    <scope>NUCLEOTIDE SEQUENCE</scope>
    <source>
        <strain evidence="2">JCM 19831</strain>
    </source>
</reference>
<comment type="caution">
    <text evidence="2">The sequence shown here is derived from an EMBL/GenBank/DDBJ whole genome shotgun (WGS) entry which is preliminary data.</text>
</comment>
<dbReference type="InterPro" id="IPR004360">
    <property type="entry name" value="Glyas_Fos-R_dOase_dom"/>
</dbReference>
<protein>
    <recommendedName>
        <fullName evidence="1">VOC domain-containing protein</fullName>
    </recommendedName>
</protein>
<reference evidence="2" key="1">
    <citation type="journal article" date="2014" name="Int. J. Syst. Evol. Microbiol.">
        <title>Complete genome sequence of Corynebacterium casei LMG S-19264T (=DSM 44701T), isolated from a smear-ripened cheese.</title>
        <authorList>
            <consortium name="US DOE Joint Genome Institute (JGI-PGF)"/>
            <person name="Walter F."/>
            <person name="Albersmeier A."/>
            <person name="Kalinowski J."/>
            <person name="Ruckert C."/>
        </authorList>
    </citation>
    <scope>NUCLEOTIDE SEQUENCE</scope>
    <source>
        <strain evidence="2">JCM 19831</strain>
    </source>
</reference>
<evidence type="ECO:0000259" key="1">
    <source>
        <dbReference type="PROSITE" id="PS51819"/>
    </source>
</evidence>
<dbReference type="Proteomes" id="UP000642070">
    <property type="component" value="Unassembled WGS sequence"/>
</dbReference>
<keyword evidence="3" id="KW-1185">Reference proteome</keyword>
<feature type="domain" description="VOC" evidence="1">
    <location>
        <begin position="9"/>
        <end position="124"/>
    </location>
</feature>
<dbReference type="AlphaFoldDB" id="A0A917WYP3"/>
<dbReference type="InterPro" id="IPR052164">
    <property type="entry name" value="Anthracycline_SecMetBiosynth"/>
</dbReference>
<feature type="domain" description="VOC" evidence="1">
    <location>
        <begin position="138"/>
        <end position="255"/>
    </location>
</feature>
<name>A0A917WYP3_9ACTN</name>
<organism evidence="2 3">
    <name type="scientific">Dactylosporangium sucinum</name>
    <dbReference type="NCBI Taxonomy" id="1424081"/>
    <lineage>
        <taxon>Bacteria</taxon>
        <taxon>Bacillati</taxon>
        <taxon>Actinomycetota</taxon>
        <taxon>Actinomycetes</taxon>
        <taxon>Micromonosporales</taxon>
        <taxon>Micromonosporaceae</taxon>
        <taxon>Dactylosporangium</taxon>
    </lineage>
</organism>
<sequence>MSGRFRAGEAVWVELCTPDPAKAEDFYRALLGWSVRHEQLGSTTYRMCSVGGRDVAGISDAAGLHGGRPRGWITYFAVDDIDRSARLAVTLGGELVTPPRYLPAAGTGAAVIDPFGAAFGLYQGESRAGVEVLNAVGALCWNELDTGEPAASVDYYRALFGYATQQRDDSPTARPYTVLMLGDVPVAGVLELDNEWPNLIPSKWITYFTVADLDEALGRVTALGGLPTVGPVDSPHGRLHLVKDPGGHTLCLIQLEGGLRHDPSDDPSDRAVRR</sequence>